<evidence type="ECO:0000313" key="3">
    <source>
        <dbReference type="EMBL" id="MFC5894935.1"/>
    </source>
</evidence>
<evidence type="ECO:0000313" key="4">
    <source>
        <dbReference type="Proteomes" id="UP001596241"/>
    </source>
</evidence>
<feature type="compositionally biased region" description="Polar residues" evidence="1">
    <location>
        <begin position="233"/>
        <end position="244"/>
    </location>
</feature>
<organism evidence="3 4">
    <name type="scientific">Streptomyces ramulosus</name>
    <dbReference type="NCBI Taxonomy" id="47762"/>
    <lineage>
        <taxon>Bacteria</taxon>
        <taxon>Bacillati</taxon>
        <taxon>Actinomycetota</taxon>
        <taxon>Actinomycetes</taxon>
        <taxon>Kitasatosporales</taxon>
        <taxon>Streptomycetaceae</taxon>
        <taxon>Streptomyces</taxon>
    </lineage>
</organism>
<feature type="region of interest" description="Disordered" evidence="1">
    <location>
        <begin position="213"/>
        <end position="244"/>
    </location>
</feature>
<name>A0ABW1FLT0_9ACTN</name>
<feature type="domain" description="DUF317" evidence="2">
    <location>
        <begin position="35"/>
        <end position="95"/>
    </location>
</feature>
<dbReference type="EMBL" id="JBHSPW010000008">
    <property type="protein sequence ID" value="MFC5894935.1"/>
    <property type="molecule type" value="Genomic_DNA"/>
</dbReference>
<accession>A0ABW1FLT0</accession>
<protein>
    <submittedName>
        <fullName evidence="3">DUF317 domain-containing protein</fullName>
    </submittedName>
</protein>
<proteinExistence type="predicted"/>
<dbReference type="InterPro" id="IPR005523">
    <property type="entry name" value="DUF317_SPDY"/>
</dbReference>
<reference evidence="4" key="1">
    <citation type="journal article" date="2019" name="Int. J. Syst. Evol. Microbiol.">
        <title>The Global Catalogue of Microorganisms (GCM) 10K type strain sequencing project: providing services to taxonomists for standard genome sequencing and annotation.</title>
        <authorList>
            <consortium name="The Broad Institute Genomics Platform"/>
            <consortium name="The Broad Institute Genome Sequencing Center for Infectious Disease"/>
            <person name="Wu L."/>
            <person name="Ma J."/>
        </authorList>
    </citation>
    <scope>NUCLEOTIDE SEQUENCE [LARGE SCALE GENOMIC DNA]</scope>
    <source>
        <strain evidence="4">CGMCC 1.15809</strain>
    </source>
</reference>
<comment type="caution">
    <text evidence="3">The sequence shown here is derived from an EMBL/GenBank/DDBJ whole genome shotgun (WGS) entry which is preliminary data.</text>
</comment>
<keyword evidence="4" id="KW-1185">Reference proteome</keyword>
<gene>
    <name evidence="3" type="ORF">ACFP3M_19225</name>
</gene>
<dbReference type="Proteomes" id="UP001596241">
    <property type="component" value="Unassembled WGS sequence"/>
</dbReference>
<evidence type="ECO:0000259" key="2">
    <source>
        <dbReference type="Pfam" id="PF03771"/>
    </source>
</evidence>
<evidence type="ECO:0000256" key="1">
    <source>
        <dbReference type="SAM" id="MobiDB-lite"/>
    </source>
</evidence>
<dbReference type="Pfam" id="PF03771">
    <property type="entry name" value="SPDY"/>
    <property type="match status" value="1"/>
</dbReference>
<dbReference type="RefSeq" id="WP_345084338.1">
    <property type="nucleotide sequence ID" value="NZ_BAAAWG010000007.1"/>
</dbReference>
<sequence>MAGDDGALAERVGDTLAGLGWSMWATARSTLLHVSPDELCGAEWVLAAYPFELGGLPVAWRLSARSHRNSAMTERNAYFTAGSPYEALADLLVAIDACAARDGSFPGSETVLKALTAQGWIHDMSRPRTTATAPGFFTSISLEVLPPLVEDTDPHPDLAGWQAWEELVLGAPELCHKMREEDCVFRRRARAHREFREAQREALALLQMHSLEPPPFDTGQAEPPASAGLNAEATVSDSLPSHFSTPSRQDVAGFMMRWLQPLVIDGEIHACPDDYRRCSSINSRYRAYWASVTWRLRMRLPSSMR</sequence>